<comment type="similarity">
    <text evidence="1">Belongs to the pseudomonas-type ThrB family.</text>
</comment>
<dbReference type="PANTHER" id="PTHR21064">
    <property type="entry name" value="AMINOGLYCOSIDE PHOSPHOTRANSFERASE DOMAIN-CONTAINING PROTEIN-RELATED"/>
    <property type="match status" value="1"/>
</dbReference>
<evidence type="ECO:0000313" key="3">
    <source>
        <dbReference type="EMBL" id="CAB5120797.1"/>
    </source>
</evidence>
<name>A0A6J7VXX6_9ZZZZ</name>
<protein>
    <submittedName>
        <fullName evidence="3">Unannotated protein</fullName>
    </submittedName>
</protein>
<sequence length="339" mass="38637">MKVDFFELTTTEQIEDLLENSHQILEQYDLRGCLIESINYEYNATFAVTSDKGDKFALRVNINSPRTIANVRGEISWVNHLQGMPGIFLPAAILNSSGSFVTQFHHQRSGRNLLCVLYAWVDGDELGDDLSLDQVRQVGKLIARLHDSSNGFAIPADAALPNFSDPMWESKDCLLEVDSPLDPHARALITQGFELIMKITEELYSKSKRQLIHGDIHGWNMKTLDGDLYILDFDDCGFGLPVQDLSVAMYYLDTAEQVDALLTGYSEVREIPPYSERHMQALLLHRRLMLLNYLYETQNQEHQEMIPAYLEETLRRVEKFISQADFSGCLTEVRGLSHE</sequence>
<dbReference type="AlphaFoldDB" id="A0A6J7VXX6"/>
<gene>
    <name evidence="3" type="ORF">UFOPK4410_01030</name>
</gene>
<dbReference type="GO" id="GO:0004413">
    <property type="term" value="F:homoserine kinase activity"/>
    <property type="evidence" value="ECO:0007669"/>
    <property type="project" value="TreeGrafter"/>
</dbReference>
<dbReference type="InterPro" id="IPR002575">
    <property type="entry name" value="Aminoglycoside_PTrfase"/>
</dbReference>
<dbReference type="GO" id="GO:0009088">
    <property type="term" value="P:threonine biosynthetic process"/>
    <property type="evidence" value="ECO:0007669"/>
    <property type="project" value="TreeGrafter"/>
</dbReference>
<dbReference type="InterPro" id="IPR011009">
    <property type="entry name" value="Kinase-like_dom_sf"/>
</dbReference>
<dbReference type="InterPro" id="IPR050249">
    <property type="entry name" value="Pseudomonas-type_ThrB"/>
</dbReference>
<dbReference type="PANTHER" id="PTHR21064:SF6">
    <property type="entry name" value="AMINOGLYCOSIDE PHOSPHOTRANSFERASE DOMAIN-CONTAINING PROTEIN"/>
    <property type="match status" value="1"/>
</dbReference>
<dbReference type="SUPFAM" id="SSF56112">
    <property type="entry name" value="Protein kinase-like (PK-like)"/>
    <property type="match status" value="1"/>
</dbReference>
<reference evidence="3" key="1">
    <citation type="submission" date="2020-05" db="EMBL/GenBank/DDBJ databases">
        <authorList>
            <person name="Chiriac C."/>
            <person name="Salcher M."/>
            <person name="Ghai R."/>
            <person name="Kavagutti S V."/>
        </authorList>
    </citation>
    <scope>NUCLEOTIDE SEQUENCE</scope>
</reference>
<accession>A0A6J7VXX6</accession>
<evidence type="ECO:0000259" key="2">
    <source>
        <dbReference type="Pfam" id="PF01636"/>
    </source>
</evidence>
<dbReference type="Pfam" id="PF01636">
    <property type="entry name" value="APH"/>
    <property type="match status" value="1"/>
</dbReference>
<evidence type="ECO:0000256" key="1">
    <source>
        <dbReference type="ARBA" id="ARBA00038240"/>
    </source>
</evidence>
<proteinExistence type="inferred from homology"/>
<organism evidence="3">
    <name type="scientific">freshwater metagenome</name>
    <dbReference type="NCBI Taxonomy" id="449393"/>
    <lineage>
        <taxon>unclassified sequences</taxon>
        <taxon>metagenomes</taxon>
        <taxon>ecological metagenomes</taxon>
    </lineage>
</organism>
<dbReference type="Gene3D" id="3.90.1200.10">
    <property type="match status" value="1"/>
</dbReference>
<dbReference type="EMBL" id="CAFBRV010000121">
    <property type="protein sequence ID" value="CAB5120797.1"/>
    <property type="molecule type" value="Genomic_DNA"/>
</dbReference>
<feature type="domain" description="Aminoglycoside phosphotransferase" evidence="2">
    <location>
        <begin position="43"/>
        <end position="266"/>
    </location>
</feature>